<evidence type="ECO:0000313" key="1">
    <source>
        <dbReference type="EMBL" id="MFC5724147.1"/>
    </source>
</evidence>
<evidence type="ECO:0000313" key="2">
    <source>
        <dbReference type="Proteomes" id="UP001596083"/>
    </source>
</evidence>
<comment type="caution">
    <text evidence="1">The sequence shown here is derived from an EMBL/GenBank/DDBJ whole genome shotgun (WGS) entry which is preliminary data.</text>
</comment>
<keyword evidence="2" id="KW-1185">Reference proteome</keyword>
<dbReference type="EMBL" id="JBHSPB010000024">
    <property type="protein sequence ID" value="MFC5724147.1"/>
    <property type="molecule type" value="Genomic_DNA"/>
</dbReference>
<reference evidence="2" key="1">
    <citation type="journal article" date="2019" name="Int. J. Syst. Evol. Microbiol.">
        <title>The Global Catalogue of Microorganisms (GCM) 10K type strain sequencing project: providing services to taxonomists for standard genome sequencing and annotation.</title>
        <authorList>
            <consortium name="The Broad Institute Genomics Platform"/>
            <consortium name="The Broad Institute Genome Sequencing Center for Infectious Disease"/>
            <person name="Wu L."/>
            <person name="Ma J."/>
        </authorList>
    </citation>
    <scope>NUCLEOTIDE SEQUENCE [LARGE SCALE GENOMIC DNA]</scope>
    <source>
        <strain evidence="2">CGMCC 4.7304</strain>
    </source>
</reference>
<gene>
    <name evidence="1" type="ORF">ACFP1Z_28670</name>
</gene>
<sequence>MGQVIAWYTRRILAEHRRDAPDTERLEELKARRQECVREQDRLRDASVQESTRIATAYEALLEELESSEP</sequence>
<organism evidence="1 2">
    <name type="scientific">Streptomyces gamaensis</name>
    <dbReference type="NCBI Taxonomy" id="1763542"/>
    <lineage>
        <taxon>Bacteria</taxon>
        <taxon>Bacillati</taxon>
        <taxon>Actinomycetota</taxon>
        <taxon>Actinomycetes</taxon>
        <taxon>Kitasatosporales</taxon>
        <taxon>Streptomycetaceae</taxon>
        <taxon>Streptomyces</taxon>
    </lineage>
</organism>
<name>A0ABW0Z8I3_9ACTN</name>
<dbReference type="Proteomes" id="UP001596083">
    <property type="component" value="Unassembled WGS sequence"/>
</dbReference>
<protein>
    <submittedName>
        <fullName evidence="1">Uncharacterized protein</fullName>
    </submittedName>
</protein>
<proteinExistence type="predicted"/>
<dbReference type="RefSeq" id="WP_390320580.1">
    <property type="nucleotide sequence ID" value="NZ_JBHSPB010000024.1"/>
</dbReference>
<accession>A0ABW0Z8I3</accession>